<reference evidence="2 3" key="1">
    <citation type="submission" date="2020-08" db="EMBL/GenBank/DDBJ databases">
        <title>Genomic Encyclopedia of Type Strains, Phase IV (KMG-IV): sequencing the most valuable type-strain genomes for metagenomic binning, comparative biology and taxonomic classification.</title>
        <authorList>
            <person name="Goeker M."/>
        </authorList>
    </citation>
    <scope>NUCLEOTIDE SEQUENCE [LARGE SCALE GENOMIC DNA]</scope>
    <source>
        <strain evidence="2 3">DSM 26718</strain>
    </source>
</reference>
<protein>
    <recommendedName>
        <fullName evidence="4">Type 1 periplasmic binding fold superfamily protein</fullName>
    </recommendedName>
</protein>
<dbReference type="PROSITE" id="PS51257">
    <property type="entry name" value="PROKAR_LIPOPROTEIN"/>
    <property type="match status" value="1"/>
</dbReference>
<accession>A0A7W9T286</accession>
<evidence type="ECO:0000313" key="3">
    <source>
        <dbReference type="Proteomes" id="UP000532746"/>
    </source>
</evidence>
<gene>
    <name evidence="2" type="ORF">HNQ93_003118</name>
</gene>
<keyword evidence="3" id="KW-1185">Reference proteome</keyword>
<name>A0A7W9T286_9BACT</name>
<dbReference type="EMBL" id="JACHGG010000004">
    <property type="protein sequence ID" value="MBB6060252.1"/>
    <property type="molecule type" value="Genomic_DNA"/>
</dbReference>
<dbReference type="Proteomes" id="UP000532746">
    <property type="component" value="Unassembled WGS sequence"/>
</dbReference>
<dbReference type="RefSeq" id="WP_183404355.1">
    <property type="nucleotide sequence ID" value="NZ_JACHGG010000004.1"/>
</dbReference>
<proteinExistence type="predicted"/>
<comment type="caution">
    <text evidence="2">The sequence shown here is derived from an EMBL/GenBank/DDBJ whole genome shotgun (WGS) entry which is preliminary data.</text>
</comment>
<dbReference type="AlphaFoldDB" id="A0A7W9T286"/>
<feature type="chain" id="PRO_5030680643" description="Type 1 periplasmic binding fold superfamily protein" evidence="1">
    <location>
        <begin position="22"/>
        <end position="187"/>
    </location>
</feature>
<evidence type="ECO:0000256" key="1">
    <source>
        <dbReference type="SAM" id="SignalP"/>
    </source>
</evidence>
<evidence type="ECO:0000313" key="2">
    <source>
        <dbReference type="EMBL" id="MBB6060252.1"/>
    </source>
</evidence>
<feature type="signal peptide" evidence="1">
    <location>
        <begin position="1"/>
        <end position="21"/>
    </location>
</feature>
<organism evidence="2 3">
    <name type="scientific">Hymenobacter luteus</name>
    <dbReference type="NCBI Taxonomy" id="1411122"/>
    <lineage>
        <taxon>Bacteria</taxon>
        <taxon>Pseudomonadati</taxon>
        <taxon>Bacteroidota</taxon>
        <taxon>Cytophagia</taxon>
        <taxon>Cytophagales</taxon>
        <taxon>Hymenobacteraceae</taxon>
        <taxon>Hymenobacter</taxon>
    </lineage>
</organism>
<sequence>MNTLLFRLFLLALLASTTLLSACKDDKEDPTPDEDNEQITTLIYTLTPAGGGTPVTVQYRDLDGDGGTAPTIGTLTLAPNTTYTGTLELKDETKTPAENTTAEIQEKAEEHLFFYEPSGTNLTVTRTDKDKNNLEIGLTTRAVTGAANATGTTGTLKITLRHQPGSKNGTFTPGSTDVEVNFPTVVR</sequence>
<keyword evidence="1" id="KW-0732">Signal</keyword>
<evidence type="ECO:0008006" key="4">
    <source>
        <dbReference type="Google" id="ProtNLM"/>
    </source>
</evidence>